<dbReference type="EMBL" id="MU251284">
    <property type="protein sequence ID" value="KAG9250052.1"/>
    <property type="molecule type" value="Genomic_DNA"/>
</dbReference>
<comment type="caution">
    <text evidence="2">The sequence shown here is derived from an EMBL/GenBank/DDBJ whole genome shotgun (WGS) entry which is preliminary data.</text>
</comment>
<feature type="compositionally biased region" description="Basic and acidic residues" evidence="1">
    <location>
        <begin position="127"/>
        <end position="138"/>
    </location>
</feature>
<organism evidence="2 3">
    <name type="scientific">Emericellopsis atlantica</name>
    <dbReference type="NCBI Taxonomy" id="2614577"/>
    <lineage>
        <taxon>Eukaryota</taxon>
        <taxon>Fungi</taxon>
        <taxon>Dikarya</taxon>
        <taxon>Ascomycota</taxon>
        <taxon>Pezizomycotina</taxon>
        <taxon>Sordariomycetes</taxon>
        <taxon>Hypocreomycetidae</taxon>
        <taxon>Hypocreales</taxon>
        <taxon>Bionectriaceae</taxon>
        <taxon>Emericellopsis</taxon>
    </lineage>
</organism>
<gene>
    <name evidence="2" type="ORF">F5Z01DRAFT_640633</name>
</gene>
<keyword evidence="3" id="KW-1185">Reference proteome</keyword>
<dbReference type="AlphaFoldDB" id="A0A9P7ZE92"/>
<protein>
    <submittedName>
        <fullName evidence="2">Uncharacterized protein</fullName>
    </submittedName>
</protein>
<accession>A0A9P7ZE92</accession>
<evidence type="ECO:0000313" key="2">
    <source>
        <dbReference type="EMBL" id="KAG9250052.1"/>
    </source>
</evidence>
<feature type="compositionally biased region" description="Polar residues" evidence="1">
    <location>
        <begin position="101"/>
        <end position="126"/>
    </location>
</feature>
<evidence type="ECO:0000313" key="3">
    <source>
        <dbReference type="Proteomes" id="UP000887229"/>
    </source>
</evidence>
<dbReference type="RefSeq" id="XP_046113976.1">
    <property type="nucleotide sequence ID" value="XM_046262533.1"/>
</dbReference>
<name>A0A9P7ZE92_9HYPO</name>
<sequence length="185" mass="20828">MVASSHELSLNPKNKVYMTVAWARSLRYLPTDGPDGLYSLGNKIFVVVVVVFCPRIVAIALSCSLRSFISSQSECRRLAADRLGWQLLALLSRPKTSVSPELSSIAETDDATQQPAFKSPRPNSKNADQERDAHREPQRQLPTCAIPRRNAPQLNRDTEYSDARFLPCCVDTNERRKDEQEWPAL</sequence>
<dbReference type="GeneID" id="70293436"/>
<feature type="region of interest" description="Disordered" evidence="1">
    <location>
        <begin position="101"/>
        <end position="158"/>
    </location>
</feature>
<reference evidence="2" key="1">
    <citation type="journal article" date="2021" name="IMA Fungus">
        <title>Genomic characterization of three marine fungi, including Emericellopsis atlantica sp. nov. with signatures of a generalist lifestyle and marine biomass degradation.</title>
        <authorList>
            <person name="Hagestad O.C."/>
            <person name="Hou L."/>
            <person name="Andersen J.H."/>
            <person name="Hansen E.H."/>
            <person name="Altermark B."/>
            <person name="Li C."/>
            <person name="Kuhnert E."/>
            <person name="Cox R.J."/>
            <person name="Crous P.W."/>
            <person name="Spatafora J.W."/>
            <person name="Lail K."/>
            <person name="Amirebrahimi M."/>
            <person name="Lipzen A."/>
            <person name="Pangilinan J."/>
            <person name="Andreopoulos W."/>
            <person name="Hayes R.D."/>
            <person name="Ng V."/>
            <person name="Grigoriev I.V."/>
            <person name="Jackson S.A."/>
            <person name="Sutton T.D.S."/>
            <person name="Dobson A.D.W."/>
            <person name="Rama T."/>
        </authorList>
    </citation>
    <scope>NUCLEOTIDE SEQUENCE</scope>
    <source>
        <strain evidence="2">TS7</strain>
    </source>
</reference>
<evidence type="ECO:0000256" key="1">
    <source>
        <dbReference type="SAM" id="MobiDB-lite"/>
    </source>
</evidence>
<dbReference type="Proteomes" id="UP000887229">
    <property type="component" value="Unassembled WGS sequence"/>
</dbReference>
<proteinExistence type="predicted"/>